<feature type="compositionally biased region" description="Polar residues" evidence="1">
    <location>
        <begin position="910"/>
        <end position="933"/>
    </location>
</feature>
<feature type="compositionally biased region" description="Polar residues" evidence="1">
    <location>
        <begin position="1021"/>
        <end position="1035"/>
    </location>
</feature>
<proteinExistence type="predicted"/>
<organism evidence="2 3">
    <name type="scientific">Dillenia turbinata</name>
    <dbReference type="NCBI Taxonomy" id="194707"/>
    <lineage>
        <taxon>Eukaryota</taxon>
        <taxon>Viridiplantae</taxon>
        <taxon>Streptophyta</taxon>
        <taxon>Embryophyta</taxon>
        <taxon>Tracheophyta</taxon>
        <taxon>Spermatophyta</taxon>
        <taxon>Magnoliopsida</taxon>
        <taxon>eudicotyledons</taxon>
        <taxon>Gunneridae</taxon>
        <taxon>Pentapetalae</taxon>
        <taxon>Dilleniales</taxon>
        <taxon>Dilleniaceae</taxon>
        <taxon>Dillenia</taxon>
    </lineage>
</organism>
<name>A0AAN8UES1_9MAGN</name>
<evidence type="ECO:0000313" key="3">
    <source>
        <dbReference type="Proteomes" id="UP001370490"/>
    </source>
</evidence>
<feature type="compositionally biased region" description="Low complexity" evidence="1">
    <location>
        <begin position="435"/>
        <end position="445"/>
    </location>
</feature>
<feature type="compositionally biased region" description="Basic and acidic residues" evidence="1">
    <location>
        <begin position="790"/>
        <end position="832"/>
    </location>
</feature>
<reference evidence="2 3" key="1">
    <citation type="submission" date="2023-12" db="EMBL/GenBank/DDBJ databases">
        <title>A high-quality genome assembly for Dillenia turbinata (Dilleniales).</title>
        <authorList>
            <person name="Chanderbali A."/>
        </authorList>
    </citation>
    <scope>NUCLEOTIDE SEQUENCE [LARGE SCALE GENOMIC DNA]</scope>
    <source>
        <strain evidence="2">LSX21</strain>
        <tissue evidence="2">Leaf</tissue>
    </source>
</reference>
<feature type="compositionally biased region" description="Basic and acidic residues" evidence="1">
    <location>
        <begin position="967"/>
        <end position="976"/>
    </location>
</feature>
<feature type="region of interest" description="Disordered" evidence="1">
    <location>
        <begin position="750"/>
        <end position="976"/>
    </location>
</feature>
<feature type="compositionally biased region" description="Polar residues" evidence="1">
    <location>
        <begin position="837"/>
        <end position="853"/>
    </location>
</feature>
<comment type="caution">
    <text evidence="2">The sequence shown here is derived from an EMBL/GenBank/DDBJ whole genome shotgun (WGS) entry which is preliminary data.</text>
</comment>
<feature type="region of interest" description="Disordered" evidence="1">
    <location>
        <begin position="1009"/>
        <end position="1052"/>
    </location>
</feature>
<feature type="compositionally biased region" description="Basic residues" evidence="1">
    <location>
        <begin position="465"/>
        <end position="476"/>
    </location>
</feature>
<evidence type="ECO:0000313" key="2">
    <source>
        <dbReference type="EMBL" id="KAK6914110.1"/>
    </source>
</evidence>
<protein>
    <recommendedName>
        <fullName evidence="4">COP1-interacting protein 7</fullName>
    </recommendedName>
</protein>
<dbReference type="PANTHER" id="PTHR31008">
    <property type="entry name" value="COP1-INTERACTING PROTEIN-RELATED"/>
    <property type="match status" value="1"/>
</dbReference>
<feature type="compositionally biased region" description="Basic and acidic residues" evidence="1">
    <location>
        <begin position="1036"/>
        <end position="1047"/>
    </location>
</feature>
<dbReference type="EMBL" id="JBAMMX010000026">
    <property type="protein sequence ID" value="KAK6914110.1"/>
    <property type="molecule type" value="Genomic_DNA"/>
</dbReference>
<evidence type="ECO:0008006" key="4">
    <source>
        <dbReference type="Google" id="ProtNLM"/>
    </source>
</evidence>
<feature type="compositionally biased region" description="Polar residues" evidence="1">
    <location>
        <begin position="881"/>
        <end position="890"/>
    </location>
</feature>
<dbReference type="PANTHER" id="PTHR31008:SF2">
    <property type="entry name" value="COP1-INTERACTING PROTEIN-LIKE PROTEIN"/>
    <property type="match status" value="1"/>
</dbReference>
<feature type="compositionally biased region" description="Low complexity" evidence="1">
    <location>
        <begin position="949"/>
        <end position="966"/>
    </location>
</feature>
<accession>A0AAN8UES1</accession>
<feature type="compositionally biased region" description="Basic and acidic residues" evidence="1">
    <location>
        <begin position="372"/>
        <end position="401"/>
    </location>
</feature>
<feature type="region of interest" description="Disordered" evidence="1">
    <location>
        <begin position="362"/>
        <end position="483"/>
    </location>
</feature>
<sequence>MKSKTRLDSAVFQLTPTRTRFDLIITANGKPEKIASGLLNPFLAQLKTAQDQIAKGGYSISLEPEPGSDATWFTKGTVERFVRFVNTPEVLERVSTVEFEILQIEEAIAIQSNNEIGISNVEDHSAKLKEKIEGSKPAVDTNEEKAIVLYKPGAQPPEANGSIASEGNSKVQLLKVLETRKAVLQKEQGMAFAIAVAAGFDIDHMAPLISFAECFGASRMMDACLKFLELWKRKNETGQWAEIEAAEEMLTRSEISALNASGIMLSTLGNNSESQNDLPPESFGKASIEANADEKPPMDHQVPIGQYPHGMYSPWPVHSPPGALPMFQAYPMQGMPYYQNYPANGPFIPPPYLAVDESRLNGAPRTRHKRHSMDSREELETWDMDDSRTRSRDDLDLDKEASQNSRKKTDRLGKKQSGMVVIRNINYITTKKQHSSGTESGSESTTDSETDQETVDSQFDTPEIKHKKSSKKHGSHIRSVEVSRSYNNEETAHLKEPDSGHWAAFQSCLLRDDNEDRHGTAQGMFSMEKEAKVKGRHVNATSDPLIKGGQHQRQEGRRLEFQDINGNVTWRPRASDIELLTSGGEDPYKDGRRNTDGQTDLQLSEIEGRRRGYRRTAGDDFVIHGREDQSGFRNSSSVINGYESSAYALDRSPSDNLADEYIVPFRSISVDLGSVDRTAIDMDSEIPSALQNLDGTSHKNGSQINYEPDDMGLTREQVTESGFSGYDPALEYEIQVRAKDADTSCKVVDSDVKQGTKKADSKRSKATPDSSEKKKAVTGIKKGKPSKMSPLDEARARAERLRNFKADLQKAKKEREEEELKRLEALKIERQKRIATRGSSLPTKSPLQSQQTRKLLPTKLSPSSHRGSKFSDSEPGALSPLQRSFPSRTASVGSSESKSSKPIRKISGSQLDGNRLTRSVSSLSDPKTENNTPDPKASMARLRRLSEPKSSSSHHVYSVKSSSTETVSKRRVSDGPEMKKISAIINLDRAKAATLPELKIKTSKVSSHAVQNKPAAKEVTQKANGMSKSTVISENSKLDSSSEAHQDDGDDNQVIEKTVVMLECEKRPVPTASNEKMEPIKGLDDELTIGTKNYPDSESAAIHAPASQLTSDRVDGEPIRHQWQGQPSSLEVTSYGNNEPQKLPVVDVVEKPYQAPLARNSSLEDPCTKNSEYGKAPPTSLQAGINIGESPIAHVSELRNVKLEKIPEVLDKSHGKDSSKGLRRLLKFGRKNYNSTDRSVDIDSVSVDGSITEDNAANTSAAEASRSFSLLSPFRSKTSEKKVCLSHCFFALSP</sequence>
<dbReference type="Proteomes" id="UP001370490">
    <property type="component" value="Unassembled WGS sequence"/>
</dbReference>
<gene>
    <name evidence="2" type="ORF">RJ641_021431</name>
</gene>
<feature type="compositionally biased region" description="Basic and acidic residues" evidence="1">
    <location>
        <begin position="750"/>
        <end position="763"/>
    </location>
</feature>
<keyword evidence="3" id="KW-1185">Reference proteome</keyword>
<evidence type="ECO:0000256" key="1">
    <source>
        <dbReference type="SAM" id="MobiDB-lite"/>
    </source>
</evidence>